<dbReference type="STRING" id="50429.A0A2B4RHH6"/>
<proteinExistence type="predicted"/>
<evidence type="ECO:0000313" key="1">
    <source>
        <dbReference type="EMBL" id="PFX15930.1"/>
    </source>
</evidence>
<comment type="caution">
    <text evidence="1">The sequence shown here is derived from an EMBL/GenBank/DDBJ whole genome shotgun (WGS) entry which is preliminary data.</text>
</comment>
<dbReference type="OrthoDB" id="10057020at2759"/>
<keyword evidence="2" id="KW-1185">Reference proteome</keyword>
<reference evidence="2" key="1">
    <citation type="journal article" date="2017" name="bioRxiv">
        <title>Comparative analysis of the genomes of Stylophora pistillata and Acropora digitifera provides evidence for extensive differences between species of corals.</title>
        <authorList>
            <person name="Voolstra C.R."/>
            <person name="Li Y."/>
            <person name="Liew Y.J."/>
            <person name="Baumgarten S."/>
            <person name="Zoccola D."/>
            <person name="Flot J.-F."/>
            <person name="Tambutte S."/>
            <person name="Allemand D."/>
            <person name="Aranda M."/>
        </authorList>
    </citation>
    <scope>NUCLEOTIDE SEQUENCE [LARGE SCALE GENOMIC DNA]</scope>
</reference>
<organism evidence="1 2">
    <name type="scientific">Stylophora pistillata</name>
    <name type="common">Smooth cauliflower coral</name>
    <dbReference type="NCBI Taxonomy" id="50429"/>
    <lineage>
        <taxon>Eukaryota</taxon>
        <taxon>Metazoa</taxon>
        <taxon>Cnidaria</taxon>
        <taxon>Anthozoa</taxon>
        <taxon>Hexacorallia</taxon>
        <taxon>Scleractinia</taxon>
        <taxon>Astrocoeniina</taxon>
        <taxon>Pocilloporidae</taxon>
        <taxon>Stylophora</taxon>
    </lineage>
</organism>
<evidence type="ECO:0000313" key="2">
    <source>
        <dbReference type="Proteomes" id="UP000225706"/>
    </source>
</evidence>
<name>A0A2B4RHH6_STYPI</name>
<dbReference type="Proteomes" id="UP000225706">
    <property type="component" value="Unassembled WGS sequence"/>
</dbReference>
<dbReference type="EMBL" id="LSMT01000594">
    <property type="protein sequence ID" value="PFX15930.1"/>
    <property type="molecule type" value="Genomic_DNA"/>
</dbReference>
<sequence length="342" mass="37956">MNKEPQDFRMRVHLFGAVSSPSCAGFSLCKTAKDNSATFPPDVVETVNKNFYVDDCLKSSESESESMAIKLVPKFSELLMKGGFHLTKWLFNSARVLVTIPESERASSVKDDCEIMPTQRALGVRWNLESDTFGFKVKFKDKPPTRREMLSIVSSVYDPFGLWRHVPTKLNPVEIDFFVPSLARLLVEVESKAETRRSVLTFYSGTPSGFMSTCYSKMFAGCSTPPSGSTTRKILNASLKEQVLNDESLVTLMCEVESIINGRPITKVSQDPRDLEALAPNHLLLLRSGSTLPPESSERRIPFLARDSDKCSISRINFGDGGHVSTSLCYSTDRGGTFCAET</sequence>
<gene>
    <name evidence="1" type="ORF">AWC38_SpisGene19830</name>
</gene>
<dbReference type="PANTHER" id="PTHR47331">
    <property type="entry name" value="PHD-TYPE DOMAIN-CONTAINING PROTEIN"/>
    <property type="match status" value="1"/>
</dbReference>
<dbReference type="PANTHER" id="PTHR47331:SF1">
    <property type="entry name" value="GAG-LIKE PROTEIN"/>
    <property type="match status" value="1"/>
</dbReference>
<dbReference type="AlphaFoldDB" id="A0A2B4RHH6"/>
<protein>
    <submittedName>
        <fullName evidence="1">Uncharacterized protein</fullName>
    </submittedName>
</protein>
<accession>A0A2B4RHH6</accession>